<dbReference type="OrthoDB" id="9806643at2"/>
<feature type="binding site" evidence="5">
    <location>
        <begin position="118"/>
        <end position="123"/>
    </location>
    <ligand>
        <name>S-adenosyl-L-methionine</name>
        <dbReference type="ChEBI" id="CHEBI:59789"/>
    </ligand>
</feature>
<dbReference type="InterPro" id="IPR029028">
    <property type="entry name" value="Alpha/beta_knot_MTases"/>
</dbReference>
<comment type="similarity">
    <text evidence="4 5">Belongs to the RNA methyltransferase RlmH family.</text>
</comment>
<dbReference type="GO" id="GO:0005737">
    <property type="term" value="C:cytoplasm"/>
    <property type="evidence" value="ECO:0007669"/>
    <property type="project" value="UniProtKB-SubCell"/>
</dbReference>
<dbReference type="GO" id="GO:0070038">
    <property type="term" value="F:rRNA (pseudouridine-N3-)-methyltransferase activity"/>
    <property type="evidence" value="ECO:0007669"/>
    <property type="project" value="UniProtKB-UniRule"/>
</dbReference>
<comment type="subcellular location">
    <subcellularLocation>
        <location evidence="5">Cytoplasm</location>
    </subcellularLocation>
</comment>
<dbReference type="CDD" id="cd18081">
    <property type="entry name" value="RlmH-like"/>
    <property type="match status" value="1"/>
</dbReference>
<protein>
    <recommendedName>
        <fullName evidence="5">Ribosomal RNA large subunit methyltransferase H</fullName>
        <ecNumber evidence="5">2.1.1.177</ecNumber>
    </recommendedName>
    <alternativeName>
        <fullName evidence="5">23S rRNA (pseudouridine1915-N3)-methyltransferase</fullName>
    </alternativeName>
    <alternativeName>
        <fullName evidence="5">23S rRNA m3Psi1915 methyltransferase</fullName>
    </alternativeName>
    <alternativeName>
        <fullName evidence="5">rRNA (pseudouridine-N3-)-methyltransferase RlmH</fullName>
    </alternativeName>
</protein>
<comment type="subunit">
    <text evidence="5">Homodimer.</text>
</comment>
<dbReference type="RefSeq" id="WP_106872194.1">
    <property type="nucleotide sequence ID" value="NZ_CP053841.1"/>
</dbReference>
<dbReference type="EMBL" id="PDHH01000006">
    <property type="protein sequence ID" value="PSM51585.1"/>
    <property type="molecule type" value="Genomic_DNA"/>
</dbReference>
<evidence type="ECO:0000256" key="3">
    <source>
        <dbReference type="ARBA" id="ARBA00022691"/>
    </source>
</evidence>
<keyword evidence="3 5" id="KW-0949">S-adenosyl-L-methionine</keyword>
<dbReference type="PIRSF" id="PIRSF004505">
    <property type="entry name" value="MT_bac"/>
    <property type="match status" value="1"/>
</dbReference>
<evidence type="ECO:0000313" key="7">
    <source>
        <dbReference type="Proteomes" id="UP000240535"/>
    </source>
</evidence>
<dbReference type="SUPFAM" id="SSF75217">
    <property type="entry name" value="alpha/beta knot"/>
    <property type="match status" value="1"/>
</dbReference>
<feature type="binding site" evidence="5">
    <location>
        <position position="99"/>
    </location>
    <ligand>
        <name>S-adenosyl-L-methionine</name>
        <dbReference type="ChEBI" id="CHEBI:59789"/>
    </ligand>
</feature>
<evidence type="ECO:0000256" key="4">
    <source>
        <dbReference type="ARBA" id="ARBA00038303"/>
    </source>
</evidence>
<evidence type="ECO:0000256" key="5">
    <source>
        <dbReference type="HAMAP-Rule" id="MF_00658"/>
    </source>
</evidence>
<proteinExistence type="inferred from homology"/>
<dbReference type="HAMAP" id="MF_00658">
    <property type="entry name" value="23SrRNA_methyltr_H"/>
    <property type="match status" value="1"/>
</dbReference>
<dbReference type="PANTHER" id="PTHR33603:SF1">
    <property type="entry name" value="RIBOSOMAL RNA LARGE SUBUNIT METHYLTRANSFERASE H"/>
    <property type="match status" value="1"/>
</dbReference>
<organism evidence="6 7">
    <name type="scientific">Campylobacter blaseri</name>
    <dbReference type="NCBI Taxonomy" id="2042961"/>
    <lineage>
        <taxon>Bacteria</taxon>
        <taxon>Pseudomonadati</taxon>
        <taxon>Campylobacterota</taxon>
        <taxon>Epsilonproteobacteria</taxon>
        <taxon>Campylobacterales</taxon>
        <taxon>Campylobacteraceae</taxon>
        <taxon>Campylobacter</taxon>
    </lineage>
</organism>
<evidence type="ECO:0000256" key="1">
    <source>
        <dbReference type="ARBA" id="ARBA00022603"/>
    </source>
</evidence>
<comment type="function">
    <text evidence="5">Specifically methylates the pseudouridine at position 1915 (m3Psi1915) in 23S rRNA.</text>
</comment>
<dbReference type="InterPro" id="IPR029026">
    <property type="entry name" value="tRNA_m1G_MTases_N"/>
</dbReference>
<dbReference type="PANTHER" id="PTHR33603">
    <property type="entry name" value="METHYLTRANSFERASE"/>
    <property type="match status" value="1"/>
</dbReference>
<dbReference type="AlphaFoldDB" id="A0A2P8QZB2"/>
<dbReference type="EC" id="2.1.1.177" evidence="5"/>
<comment type="caution">
    <text evidence="6">The sequence shown here is derived from an EMBL/GenBank/DDBJ whole genome shotgun (WGS) entry which is preliminary data.</text>
</comment>
<evidence type="ECO:0000256" key="2">
    <source>
        <dbReference type="ARBA" id="ARBA00022679"/>
    </source>
</evidence>
<reference evidence="7" key="1">
    <citation type="submission" date="2017-10" db="EMBL/GenBank/DDBJ databases">
        <title>Campylobacter species from seals.</title>
        <authorList>
            <person name="Gilbert M.J."/>
            <person name="Zomer A.L."/>
            <person name="Timmerman A.J."/>
            <person name="Duim B."/>
            <person name="Wagenaar J.A."/>
        </authorList>
    </citation>
    <scope>NUCLEOTIDE SEQUENCE [LARGE SCALE GENOMIC DNA]</scope>
    <source>
        <strain evidence="7">17S00004-5</strain>
    </source>
</reference>
<comment type="catalytic activity">
    <reaction evidence="5">
        <text>pseudouridine(1915) in 23S rRNA + S-adenosyl-L-methionine = N(3)-methylpseudouridine(1915) in 23S rRNA + S-adenosyl-L-homocysteine + H(+)</text>
        <dbReference type="Rhea" id="RHEA:42752"/>
        <dbReference type="Rhea" id="RHEA-COMP:10221"/>
        <dbReference type="Rhea" id="RHEA-COMP:10222"/>
        <dbReference type="ChEBI" id="CHEBI:15378"/>
        <dbReference type="ChEBI" id="CHEBI:57856"/>
        <dbReference type="ChEBI" id="CHEBI:59789"/>
        <dbReference type="ChEBI" id="CHEBI:65314"/>
        <dbReference type="ChEBI" id="CHEBI:74486"/>
        <dbReference type="EC" id="2.1.1.177"/>
    </reaction>
</comment>
<dbReference type="Gene3D" id="3.40.1280.10">
    <property type="match status" value="1"/>
</dbReference>
<keyword evidence="7" id="KW-1185">Reference proteome</keyword>
<feature type="binding site" evidence="5">
    <location>
        <position position="72"/>
    </location>
    <ligand>
        <name>S-adenosyl-L-methionine</name>
        <dbReference type="ChEBI" id="CHEBI:59789"/>
    </ligand>
</feature>
<evidence type="ECO:0000313" key="6">
    <source>
        <dbReference type="EMBL" id="PSM51585.1"/>
    </source>
</evidence>
<keyword evidence="5" id="KW-0698">rRNA processing</keyword>
<gene>
    <name evidence="5" type="primary">rlmH</name>
    <name evidence="6" type="ORF">CQ405_07255</name>
</gene>
<keyword evidence="2 5" id="KW-0808">Transferase</keyword>
<dbReference type="InterPro" id="IPR003742">
    <property type="entry name" value="RlmH-like"/>
</dbReference>
<sequence length="150" mass="17096">MEILVNSIQKNSDDFNEKIDKYIKMSKKYAKINDNVIFNDMIAKAQSKTQKDALIAYDKVYLPKLEGYNVALDEKGKILDSYEFAKLFSGKNKISFFIGGAFGLSDDFKKSTDAVISLTKLTLSHKIAKLILFEQIFRALCINANHPYHK</sequence>
<keyword evidence="5" id="KW-0963">Cytoplasm</keyword>
<keyword evidence="1 5" id="KW-0489">Methyltransferase</keyword>
<dbReference type="Pfam" id="PF02590">
    <property type="entry name" value="SPOUT_MTase"/>
    <property type="match status" value="1"/>
</dbReference>
<name>A0A2P8QZB2_9BACT</name>
<accession>A0A2P8QZB2</accession>
<dbReference type="Proteomes" id="UP000240535">
    <property type="component" value="Unassembled WGS sequence"/>
</dbReference>